<keyword evidence="4" id="KW-1185">Reference proteome</keyword>
<organism evidence="3 4">
    <name type="scientific">Tetradesmus obliquus</name>
    <name type="common">Green alga</name>
    <name type="synonym">Acutodesmus obliquus</name>
    <dbReference type="NCBI Taxonomy" id="3088"/>
    <lineage>
        <taxon>Eukaryota</taxon>
        <taxon>Viridiplantae</taxon>
        <taxon>Chlorophyta</taxon>
        <taxon>core chlorophytes</taxon>
        <taxon>Chlorophyceae</taxon>
        <taxon>CS clade</taxon>
        <taxon>Sphaeropleales</taxon>
        <taxon>Scenedesmaceae</taxon>
        <taxon>Tetradesmus</taxon>
    </lineage>
</organism>
<gene>
    <name evidence="3" type="ORF">OEZ85_007121</name>
</gene>
<accession>A0ABY8TYU7</accession>
<evidence type="ECO:0000256" key="1">
    <source>
        <dbReference type="SAM" id="MobiDB-lite"/>
    </source>
</evidence>
<feature type="region of interest" description="Disordered" evidence="1">
    <location>
        <begin position="31"/>
        <end position="51"/>
    </location>
</feature>
<keyword evidence="2" id="KW-0812">Transmembrane</keyword>
<feature type="transmembrane region" description="Helical" evidence="2">
    <location>
        <begin position="90"/>
        <end position="111"/>
    </location>
</feature>
<keyword evidence="2" id="KW-1133">Transmembrane helix</keyword>
<keyword evidence="2" id="KW-0472">Membrane</keyword>
<reference evidence="3 4" key="1">
    <citation type="submission" date="2023-05" db="EMBL/GenBank/DDBJ databases">
        <title>A 100% complete, gapless, phased diploid assembly of the Scenedesmus obliquus UTEX 3031 genome.</title>
        <authorList>
            <person name="Biondi T.C."/>
            <person name="Hanschen E.R."/>
            <person name="Kwon T."/>
            <person name="Eng W."/>
            <person name="Kruse C.P.S."/>
            <person name="Koehler S.I."/>
            <person name="Kunde Y."/>
            <person name="Gleasner C.D."/>
            <person name="You Mak K.T."/>
            <person name="Polle J."/>
            <person name="Hovde B.T."/>
            <person name="Starkenburg S.R."/>
        </authorList>
    </citation>
    <scope>NUCLEOTIDE SEQUENCE [LARGE SCALE GENOMIC DNA]</scope>
    <source>
        <strain evidence="3 4">DOE0152z</strain>
    </source>
</reference>
<evidence type="ECO:0000256" key="2">
    <source>
        <dbReference type="SAM" id="Phobius"/>
    </source>
</evidence>
<evidence type="ECO:0000313" key="4">
    <source>
        <dbReference type="Proteomes" id="UP001244341"/>
    </source>
</evidence>
<proteinExistence type="predicted"/>
<dbReference type="EMBL" id="CP126211">
    <property type="protein sequence ID" value="WIA13553.1"/>
    <property type="molecule type" value="Genomic_DNA"/>
</dbReference>
<evidence type="ECO:0000313" key="3">
    <source>
        <dbReference type="EMBL" id="WIA13553.1"/>
    </source>
</evidence>
<name>A0ABY8TYU7_TETOB</name>
<protein>
    <submittedName>
        <fullName evidence="3">Uncharacterized protein</fullName>
    </submittedName>
</protein>
<dbReference type="Proteomes" id="UP001244341">
    <property type="component" value="Chromosome 4b"/>
</dbReference>
<sequence length="130" mass="13861">MFQQHKLLMDSGFSYDQASLILEITERRAAPQPADAGIRSENTSRLGFDPRFGPGYTAGFEQGYEQGLMGPEGGQAGNDDDLAPYEPSGWAVAGTLLVVYAGVLLTFFALLASAGDVGAAVDPADVMLWW</sequence>